<protein>
    <recommendedName>
        <fullName evidence="8">ATP-binding cassette sub-family F member 3</fullName>
    </recommendedName>
</protein>
<evidence type="ECO:0000259" key="9">
    <source>
        <dbReference type="PROSITE" id="PS50893"/>
    </source>
</evidence>
<dbReference type="CDD" id="cd03221">
    <property type="entry name" value="ABCF_EF-3"/>
    <property type="match status" value="2"/>
</dbReference>
<comment type="similarity">
    <text evidence="1">Belongs to the ABC transporter superfamily. ABCF family. EF3 subfamily.</text>
</comment>
<dbReference type="InterPro" id="IPR032781">
    <property type="entry name" value="ABC_tran_Xtn"/>
</dbReference>
<dbReference type="SUPFAM" id="SSF52540">
    <property type="entry name" value="P-loop containing nucleoside triphosphate hydrolases"/>
    <property type="match status" value="2"/>
</dbReference>
<feature type="domain" description="ABC transporter" evidence="9">
    <location>
        <begin position="198"/>
        <end position="448"/>
    </location>
</feature>
<sequence>MAEEVSQEVDSISMNGCEKSAVYESFLLDKFPTIDSDLLIYVKDVLQHGEDFENGNDIYDAVGGILHEVTSNNADDDEIKAICDQLMGIMKRSSSTEKFEHKKLDAPVILENTSLCADNEEEEAVSIWIKKQNDSTTVDQRKLGKAEAKLKAKQEKREEKEEKKPNVIVELDGATASQSGNRREAKMEASGTNKSRDIRIENFDLAFGERLLLKNANVSFAAGRRYGLIGRNGVGKTTFLRTLSRRELFVPSHISILHVEQEVIGDETPALESVLECDKGRYDLLKEERELVSQAASGSPECKSNGGATGRLSQIYVRLEEIEADKAPARASTILAGLGFSPQMQRQYTKEFSGGWRMRIALARALFSKPDLLLLDEPTNMLDLKAVMWLENYLQTWVTTILVVSHDRNFLDSVCTDILHMHSQKLDYYKGNYENFHKTREEKLLNQQREYESQQMYRQHLQAFIDKFRYNAKRASLAQSKIKILEKLPVLQPVAKEAPVMIQFPECEKLSPPVLQLDEVTFYYDASKVIFEKVDISCNSESRIAVVGDNGSGKTTLLKILLGELEPVKGIKHCHRNLKVGYFSQHHVDQLQMGQSALGMLAEKFPGKTMEQYRHQLGRYGVSGDLATRPLLSLSGGQKSRVIFSLMTNACPNLLILDEPTNHLDMETIEALAKALKNFKGGVILVSHDERLVRSMCKEVWVCGKGKVQSIEGGFEEYKRIVQEELKLLE</sequence>
<dbReference type="FunFam" id="3.40.50.300:FF:000104">
    <property type="entry name" value="ATP-binding cassette sub-family F member 3"/>
    <property type="match status" value="1"/>
</dbReference>
<dbReference type="InterPro" id="IPR003439">
    <property type="entry name" value="ABC_transporter-like_ATP-bd"/>
</dbReference>
<evidence type="ECO:0000313" key="10">
    <source>
        <dbReference type="Proteomes" id="UP000515163"/>
    </source>
</evidence>
<dbReference type="AlphaFoldDB" id="A0A6P8JCM0"/>
<dbReference type="Pfam" id="PF00005">
    <property type="entry name" value="ABC_tran"/>
    <property type="match status" value="2"/>
</dbReference>
<evidence type="ECO:0000256" key="2">
    <source>
        <dbReference type="ARBA" id="ARBA00022553"/>
    </source>
</evidence>
<dbReference type="Pfam" id="PF26051">
    <property type="entry name" value="PWI_ABCF3"/>
    <property type="match status" value="1"/>
</dbReference>
<dbReference type="PANTHER" id="PTHR19211">
    <property type="entry name" value="ATP-BINDING TRANSPORT PROTEIN-RELATED"/>
    <property type="match status" value="1"/>
</dbReference>
<dbReference type="OrthoDB" id="2110130at2759"/>
<organism evidence="10 11">
    <name type="scientific">Actinia tenebrosa</name>
    <name type="common">Australian red waratah sea anemone</name>
    <dbReference type="NCBI Taxonomy" id="6105"/>
    <lineage>
        <taxon>Eukaryota</taxon>
        <taxon>Metazoa</taxon>
        <taxon>Cnidaria</taxon>
        <taxon>Anthozoa</taxon>
        <taxon>Hexacorallia</taxon>
        <taxon>Actiniaria</taxon>
        <taxon>Actiniidae</taxon>
        <taxon>Actinia</taxon>
    </lineage>
</organism>
<dbReference type="GO" id="GO:0005524">
    <property type="term" value="F:ATP binding"/>
    <property type="evidence" value="ECO:0007669"/>
    <property type="project" value="UniProtKB-KW"/>
</dbReference>
<dbReference type="PROSITE" id="PS00211">
    <property type="entry name" value="ABC_TRANSPORTER_1"/>
    <property type="match status" value="2"/>
</dbReference>
<keyword evidence="2" id="KW-0597">Phosphoprotein</keyword>
<dbReference type="FunFam" id="3.40.50.300:FF:000688">
    <property type="entry name" value="ATP-binding cassette sub-family F member 3"/>
    <property type="match status" value="1"/>
</dbReference>
<evidence type="ECO:0000313" key="11">
    <source>
        <dbReference type="RefSeq" id="XP_031574330.1"/>
    </source>
</evidence>
<dbReference type="RefSeq" id="XP_031574330.1">
    <property type="nucleotide sequence ID" value="XM_031718470.1"/>
</dbReference>
<dbReference type="GO" id="GO:0016887">
    <property type="term" value="F:ATP hydrolysis activity"/>
    <property type="evidence" value="ECO:0007669"/>
    <property type="project" value="InterPro"/>
</dbReference>
<dbReference type="InterPro" id="IPR017871">
    <property type="entry name" value="ABC_transporter-like_CS"/>
</dbReference>
<keyword evidence="4" id="KW-0547">Nucleotide-binding</keyword>
<evidence type="ECO:0000256" key="7">
    <source>
        <dbReference type="ARBA" id="ARBA00023118"/>
    </source>
</evidence>
<keyword evidence="10" id="KW-1185">Reference proteome</keyword>
<dbReference type="InterPro" id="IPR050611">
    <property type="entry name" value="ABCF"/>
</dbReference>
<dbReference type="SMART" id="SM00382">
    <property type="entry name" value="AAA"/>
    <property type="match status" value="2"/>
</dbReference>
<gene>
    <name evidence="11" type="primary">LOC116308101</name>
</gene>
<evidence type="ECO:0000256" key="3">
    <source>
        <dbReference type="ARBA" id="ARBA00022737"/>
    </source>
</evidence>
<evidence type="ECO:0000256" key="4">
    <source>
        <dbReference type="ARBA" id="ARBA00022741"/>
    </source>
</evidence>
<evidence type="ECO:0000256" key="8">
    <source>
        <dbReference type="ARBA" id="ARBA00073919"/>
    </source>
</evidence>
<reference evidence="11" key="1">
    <citation type="submission" date="2025-08" db="UniProtKB">
        <authorList>
            <consortium name="RefSeq"/>
        </authorList>
    </citation>
    <scope>IDENTIFICATION</scope>
    <source>
        <tissue evidence="11">Tentacle</tissue>
    </source>
</reference>
<evidence type="ECO:0000256" key="1">
    <source>
        <dbReference type="ARBA" id="ARBA00011054"/>
    </source>
</evidence>
<dbReference type="FunCoup" id="A0A6P8JCM0">
    <property type="interactions" value="1214"/>
</dbReference>
<dbReference type="GeneID" id="116308101"/>
<dbReference type="Gene3D" id="3.40.50.300">
    <property type="entry name" value="P-loop containing nucleotide triphosphate hydrolases"/>
    <property type="match status" value="2"/>
</dbReference>
<evidence type="ECO:0000256" key="6">
    <source>
        <dbReference type="ARBA" id="ARBA00022990"/>
    </source>
</evidence>
<accession>A0A6P8JCM0</accession>
<dbReference type="PROSITE" id="PS50893">
    <property type="entry name" value="ABC_TRANSPORTER_2"/>
    <property type="match status" value="2"/>
</dbReference>
<keyword evidence="6" id="KW-0007">Acetylation</keyword>
<dbReference type="KEGG" id="aten:116308101"/>
<dbReference type="InterPro" id="IPR027417">
    <property type="entry name" value="P-loop_NTPase"/>
</dbReference>
<dbReference type="InParanoid" id="A0A6P8JCM0"/>
<evidence type="ECO:0000256" key="5">
    <source>
        <dbReference type="ARBA" id="ARBA00022840"/>
    </source>
</evidence>
<keyword evidence="7" id="KW-0051">Antiviral defense</keyword>
<dbReference type="Pfam" id="PF12848">
    <property type="entry name" value="ABC_tran_Xtn"/>
    <property type="match status" value="1"/>
</dbReference>
<dbReference type="PANTHER" id="PTHR19211:SF117">
    <property type="entry name" value="ATP-BINDING CASSETTE SUB-FAMILY F MEMBER 3"/>
    <property type="match status" value="1"/>
</dbReference>
<dbReference type="InterPro" id="IPR058770">
    <property type="entry name" value="PWI_ABCF3"/>
</dbReference>
<proteinExistence type="inferred from homology"/>
<feature type="domain" description="ABC transporter" evidence="9">
    <location>
        <begin position="515"/>
        <end position="730"/>
    </location>
</feature>
<dbReference type="Proteomes" id="UP000515163">
    <property type="component" value="Unplaced"/>
</dbReference>
<keyword evidence="3" id="KW-0677">Repeat</keyword>
<keyword evidence="5" id="KW-0067">ATP-binding</keyword>
<dbReference type="InterPro" id="IPR003593">
    <property type="entry name" value="AAA+_ATPase"/>
</dbReference>
<dbReference type="GO" id="GO:0051607">
    <property type="term" value="P:defense response to virus"/>
    <property type="evidence" value="ECO:0007669"/>
    <property type="project" value="UniProtKB-KW"/>
</dbReference>
<name>A0A6P8JCM0_ACTTE</name>